<reference evidence="4" key="1">
    <citation type="submission" date="2024-04" db="EMBL/GenBank/DDBJ databases">
        <authorList>
            <person name="Shaw F."/>
            <person name="Minotto A."/>
        </authorList>
    </citation>
    <scope>NUCLEOTIDE SEQUENCE [LARGE SCALE GENOMIC DNA]</scope>
</reference>
<evidence type="ECO:0000313" key="3">
    <source>
        <dbReference type="EMBL" id="CAL1703548.1"/>
    </source>
</evidence>
<dbReference type="PANTHER" id="PTHR40465:SF1">
    <property type="entry name" value="DUF6534 DOMAIN-CONTAINING PROTEIN"/>
    <property type="match status" value="1"/>
</dbReference>
<keyword evidence="4" id="KW-1185">Reference proteome</keyword>
<feature type="transmembrane region" description="Helical" evidence="1">
    <location>
        <begin position="20"/>
        <end position="40"/>
    </location>
</feature>
<keyword evidence="1" id="KW-1133">Transmembrane helix</keyword>
<protein>
    <recommendedName>
        <fullName evidence="2">DUF6534 domain-containing protein</fullName>
    </recommendedName>
</protein>
<gene>
    <name evidence="3" type="ORF">GFSPODELE1_LOCUS4630</name>
</gene>
<feature type="transmembrane region" description="Helical" evidence="1">
    <location>
        <begin position="92"/>
        <end position="111"/>
    </location>
</feature>
<proteinExistence type="predicted"/>
<evidence type="ECO:0000259" key="2">
    <source>
        <dbReference type="Pfam" id="PF20152"/>
    </source>
</evidence>
<dbReference type="EMBL" id="OZ037946">
    <property type="protein sequence ID" value="CAL1703548.1"/>
    <property type="molecule type" value="Genomic_DNA"/>
</dbReference>
<accession>A0ABP1D6Q4</accession>
<evidence type="ECO:0000256" key="1">
    <source>
        <dbReference type="SAM" id="Phobius"/>
    </source>
</evidence>
<feature type="transmembrane region" description="Helical" evidence="1">
    <location>
        <begin position="52"/>
        <end position="72"/>
    </location>
</feature>
<feature type="transmembrane region" description="Helical" evidence="1">
    <location>
        <begin position="184"/>
        <end position="204"/>
    </location>
</feature>
<feature type="transmembrane region" description="Helical" evidence="1">
    <location>
        <begin position="138"/>
        <end position="164"/>
    </location>
</feature>
<dbReference type="Proteomes" id="UP001497453">
    <property type="component" value="Chromosome 3"/>
</dbReference>
<dbReference type="Pfam" id="PF20152">
    <property type="entry name" value="DUF6534"/>
    <property type="match status" value="1"/>
</dbReference>
<keyword evidence="1" id="KW-0812">Transmembrane</keyword>
<feature type="transmembrane region" description="Helical" evidence="1">
    <location>
        <begin position="216"/>
        <end position="242"/>
    </location>
</feature>
<evidence type="ECO:0000313" key="4">
    <source>
        <dbReference type="Proteomes" id="UP001497453"/>
    </source>
</evidence>
<dbReference type="PANTHER" id="PTHR40465">
    <property type="entry name" value="CHROMOSOME 1, WHOLE GENOME SHOTGUN SEQUENCE"/>
    <property type="match status" value="1"/>
</dbReference>
<keyword evidence="1" id="KW-0472">Membrane</keyword>
<dbReference type="InterPro" id="IPR045339">
    <property type="entry name" value="DUF6534"/>
</dbReference>
<feature type="domain" description="DUF6534" evidence="2">
    <location>
        <begin position="188"/>
        <end position="275"/>
    </location>
</feature>
<sequence>MSDSSPPFDVAGFMGGYVMTLYIALILYGVTLAQVYIFTLNCQKDSTFLKGVVGTVWLLETVHSVFMLRQIHYLTIIGFGDIDAITTVDWSIGVFLVAENGIIALVQGFYVRRIWLREYAYSHYELSYSWTPVSGKRLLVTIGLSLLLVTCVAFHMTAAVYTFIAHTWLDFQGLFGATLCVEVANALSAALDGLIAGSMIVLFYRGKTGFKSTDNILRWLMAYSVNTGLITMIVSISIAITYSRDRESLLASGLTTISGKLYANSFLALLNARESLRGKHAKSGGLDTNQLELPNFQTSSTHGTQNVEARHITFSAQPGRYMSKPEPTRGILEESDSKIMEITAKARSEDSL</sequence>
<organism evidence="3 4">
    <name type="scientific">Somion occarium</name>
    <dbReference type="NCBI Taxonomy" id="3059160"/>
    <lineage>
        <taxon>Eukaryota</taxon>
        <taxon>Fungi</taxon>
        <taxon>Dikarya</taxon>
        <taxon>Basidiomycota</taxon>
        <taxon>Agaricomycotina</taxon>
        <taxon>Agaricomycetes</taxon>
        <taxon>Polyporales</taxon>
        <taxon>Cerrenaceae</taxon>
        <taxon>Somion</taxon>
    </lineage>
</organism>
<name>A0ABP1D6Q4_9APHY</name>